<dbReference type="PROSITE" id="PS50263">
    <property type="entry name" value="CN_HYDROLASE"/>
    <property type="match status" value="1"/>
</dbReference>
<reference evidence="11 12" key="1">
    <citation type="submission" date="2020-02" db="EMBL/GenBank/DDBJ databases">
        <authorList>
            <person name="Chaudhuri R."/>
        </authorList>
    </citation>
    <scope>NUCLEOTIDE SEQUENCE [LARGE SCALE GENOMIC DNA]</scope>
    <source>
        <strain evidence="11">SFB21</strain>
    </source>
</reference>
<evidence type="ECO:0000256" key="8">
    <source>
        <dbReference type="ARBA" id="ARBA00023315"/>
    </source>
</evidence>
<dbReference type="Proteomes" id="UP000489961">
    <property type="component" value="Unassembled WGS sequence"/>
</dbReference>
<sequence length="519" mass="59561">MRTYFDKLLTSSQQNKQLPLIYPFLISLFSGAMFSFALAPYYYWWLALLSPALLYASLRKRTAPQAFMIGWAYGFGLWFVGAFWLYTSIHVYGDTSSFLSVLMIAFMALVMGLFTALQTWIYRRFFPETPLTFAPLWVFFEWSKTWVFTGFPWLFVGYAFTERFLDNYAPLFGIFGVSFVVILLACALVEILNKRVFWIIPSAILLLGAWGASFLNFVQPKDEKPLSVSLIQGNIPQDLKWLTEYQVKTLMIYANLSRTEWGRDLIVWPESSIPMFQTDIKPFLNAMKIQANKTGTAWVTGLPYWDLKESKIENRPMYYNSIMASGDKSTGLYKKQRLVPFGEYVPLSGWLSWVLPALQNDPSMSGFSRGARDQKPLDVKNHALGAAICYEVAYPNLTRRNASQSDYLVTVSNDAWFTGTAGPWQHLQMVQMRAKENGRWFIRATNTGVTAFIDHHGHIVKQAPTDQTAVLRGELPAMQGETLYMRLSDWPVLGFSLLLLLLGWIYRPRKVDVSFKSRR</sequence>
<feature type="transmembrane region" description="Helical" evidence="9">
    <location>
        <begin position="70"/>
        <end position="92"/>
    </location>
</feature>
<dbReference type="Pfam" id="PF00795">
    <property type="entry name" value="CN_hydrolase"/>
    <property type="match status" value="1"/>
</dbReference>
<dbReference type="EMBL" id="CADDTS010000040">
    <property type="protein sequence ID" value="CAB1219073.1"/>
    <property type="molecule type" value="Genomic_DNA"/>
</dbReference>
<dbReference type="NCBIfam" id="TIGR00546">
    <property type="entry name" value="lnt"/>
    <property type="match status" value="1"/>
</dbReference>
<dbReference type="InterPro" id="IPR036526">
    <property type="entry name" value="C-N_Hydrolase_sf"/>
</dbReference>
<keyword evidence="8 9" id="KW-0012">Acyltransferase</keyword>
<evidence type="ECO:0000256" key="3">
    <source>
        <dbReference type="ARBA" id="ARBA00022475"/>
    </source>
</evidence>
<dbReference type="HAMAP" id="MF_01148">
    <property type="entry name" value="Lnt"/>
    <property type="match status" value="1"/>
</dbReference>
<comment type="function">
    <text evidence="9">Catalyzes the phospholipid dependent N-acylation of the N-terminal cysteine of apolipoprotein, the last step in lipoprotein maturation.</text>
</comment>
<dbReference type="PANTHER" id="PTHR38686:SF1">
    <property type="entry name" value="APOLIPOPROTEIN N-ACYLTRANSFERASE"/>
    <property type="match status" value="1"/>
</dbReference>
<evidence type="ECO:0000256" key="9">
    <source>
        <dbReference type="HAMAP-Rule" id="MF_01148"/>
    </source>
</evidence>
<comment type="subcellular location">
    <subcellularLocation>
        <location evidence="1 9">Cell membrane</location>
        <topology evidence="1 9">Multi-pass membrane protein</topology>
    </subcellularLocation>
</comment>
<comment type="similarity">
    <text evidence="2 9">Belongs to the CN hydrolase family. Apolipoprotein N-acyltransferase subfamily.</text>
</comment>
<feature type="transmembrane region" description="Helical" evidence="9">
    <location>
        <begin position="42"/>
        <end position="58"/>
    </location>
</feature>
<evidence type="ECO:0000259" key="10">
    <source>
        <dbReference type="PROSITE" id="PS50263"/>
    </source>
</evidence>
<comment type="catalytic activity">
    <reaction evidence="9">
        <text>N-terminal S-1,2-diacyl-sn-glyceryl-L-cysteinyl-[lipoprotein] + a glycerophospholipid = N-acyl-S-1,2-diacyl-sn-glyceryl-L-cysteinyl-[lipoprotein] + a 2-acyl-sn-glycero-3-phospholipid + H(+)</text>
        <dbReference type="Rhea" id="RHEA:48228"/>
        <dbReference type="Rhea" id="RHEA-COMP:14681"/>
        <dbReference type="Rhea" id="RHEA-COMP:14684"/>
        <dbReference type="ChEBI" id="CHEBI:15378"/>
        <dbReference type="ChEBI" id="CHEBI:136912"/>
        <dbReference type="ChEBI" id="CHEBI:140656"/>
        <dbReference type="ChEBI" id="CHEBI:140657"/>
        <dbReference type="ChEBI" id="CHEBI:140660"/>
        <dbReference type="EC" id="2.3.1.269"/>
    </reaction>
</comment>
<dbReference type="AlphaFoldDB" id="A0A811GBZ7"/>
<feature type="transmembrane region" description="Helical" evidence="9">
    <location>
        <begin position="98"/>
        <end position="122"/>
    </location>
</feature>
<keyword evidence="3 9" id="KW-1003">Cell membrane</keyword>
<keyword evidence="7 9" id="KW-0472">Membrane</keyword>
<feature type="transmembrane region" description="Helical" evidence="9">
    <location>
        <begin position="168"/>
        <end position="189"/>
    </location>
</feature>
<organism evidence="11 12">
    <name type="scientific">Acinetobacter bouvetii</name>
    <dbReference type="NCBI Taxonomy" id="202951"/>
    <lineage>
        <taxon>Bacteria</taxon>
        <taxon>Pseudomonadati</taxon>
        <taxon>Pseudomonadota</taxon>
        <taxon>Gammaproteobacteria</taxon>
        <taxon>Moraxellales</taxon>
        <taxon>Moraxellaceae</taxon>
        <taxon>Acinetobacter</taxon>
    </lineage>
</organism>
<keyword evidence="6 9" id="KW-1133">Transmembrane helix</keyword>
<dbReference type="RefSeq" id="WP_174560185.1">
    <property type="nucleotide sequence ID" value="NZ_CADDTS010000040.1"/>
</dbReference>
<comment type="caution">
    <text evidence="11">The sequence shown here is derived from an EMBL/GenBank/DDBJ whole genome shotgun (WGS) entry which is preliminary data.</text>
</comment>
<keyword evidence="4 9" id="KW-0808">Transferase</keyword>
<evidence type="ECO:0000313" key="12">
    <source>
        <dbReference type="Proteomes" id="UP000489961"/>
    </source>
</evidence>
<evidence type="ECO:0000256" key="2">
    <source>
        <dbReference type="ARBA" id="ARBA00010065"/>
    </source>
</evidence>
<dbReference type="Gene3D" id="3.60.110.10">
    <property type="entry name" value="Carbon-nitrogen hydrolase"/>
    <property type="match status" value="1"/>
</dbReference>
<dbReference type="PANTHER" id="PTHR38686">
    <property type="entry name" value="APOLIPOPROTEIN N-ACYLTRANSFERASE"/>
    <property type="match status" value="1"/>
</dbReference>
<feature type="transmembrane region" description="Helical" evidence="9">
    <location>
        <begin position="134"/>
        <end position="156"/>
    </location>
</feature>
<gene>
    <name evidence="9 11" type="primary">lnt</name>
    <name evidence="11" type="ORF">SFB21_2356</name>
</gene>
<evidence type="ECO:0000256" key="1">
    <source>
        <dbReference type="ARBA" id="ARBA00004651"/>
    </source>
</evidence>
<proteinExistence type="inferred from homology"/>
<dbReference type="GO" id="GO:0042158">
    <property type="term" value="P:lipoprotein biosynthetic process"/>
    <property type="evidence" value="ECO:0007669"/>
    <property type="project" value="UniProtKB-UniRule"/>
</dbReference>
<feature type="transmembrane region" description="Helical" evidence="9">
    <location>
        <begin position="196"/>
        <end position="218"/>
    </location>
</feature>
<dbReference type="EC" id="2.3.1.269" evidence="9"/>
<dbReference type="InterPro" id="IPR004563">
    <property type="entry name" value="Apolipo_AcylTrfase"/>
</dbReference>
<accession>A0A811GBZ7</accession>
<feature type="transmembrane region" description="Helical" evidence="9">
    <location>
        <begin position="490"/>
        <end position="506"/>
    </location>
</feature>
<dbReference type="Pfam" id="PF20154">
    <property type="entry name" value="LNT_N"/>
    <property type="match status" value="1"/>
</dbReference>
<protein>
    <recommendedName>
        <fullName evidence="9">Apolipoprotein N-acyltransferase</fullName>
        <shortName evidence="9">ALP N-acyltransferase</shortName>
        <ecNumber evidence="9">2.3.1.269</ecNumber>
    </recommendedName>
</protein>
<keyword evidence="11" id="KW-0449">Lipoprotein</keyword>
<dbReference type="InterPro" id="IPR003010">
    <property type="entry name" value="C-N_Hydrolase"/>
</dbReference>
<dbReference type="CDD" id="cd07571">
    <property type="entry name" value="ALP_N-acyl_transferase"/>
    <property type="match status" value="1"/>
</dbReference>
<name>A0A811GBZ7_9GAMM</name>
<dbReference type="GO" id="GO:0016410">
    <property type="term" value="F:N-acyltransferase activity"/>
    <property type="evidence" value="ECO:0007669"/>
    <property type="project" value="UniProtKB-UniRule"/>
</dbReference>
<keyword evidence="5 9" id="KW-0812">Transmembrane</keyword>
<evidence type="ECO:0000256" key="7">
    <source>
        <dbReference type="ARBA" id="ARBA00023136"/>
    </source>
</evidence>
<evidence type="ECO:0000256" key="5">
    <source>
        <dbReference type="ARBA" id="ARBA00022692"/>
    </source>
</evidence>
<dbReference type="InterPro" id="IPR045378">
    <property type="entry name" value="LNT_N"/>
</dbReference>
<dbReference type="GO" id="GO:0005886">
    <property type="term" value="C:plasma membrane"/>
    <property type="evidence" value="ECO:0007669"/>
    <property type="project" value="UniProtKB-SubCell"/>
</dbReference>
<evidence type="ECO:0000256" key="4">
    <source>
        <dbReference type="ARBA" id="ARBA00022679"/>
    </source>
</evidence>
<feature type="domain" description="CN hydrolase" evidence="10">
    <location>
        <begin position="231"/>
        <end position="477"/>
    </location>
</feature>
<evidence type="ECO:0000313" key="11">
    <source>
        <dbReference type="EMBL" id="CAB1219073.1"/>
    </source>
</evidence>
<dbReference type="UniPathway" id="UPA00666"/>
<feature type="transmembrane region" description="Helical" evidence="9">
    <location>
        <begin position="20"/>
        <end position="36"/>
    </location>
</feature>
<evidence type="ECO:0000256" key="6">
    <source>
        <dbReference type="ARBA" id="ARBA00022989"/>
    </source>
</evidence>
<dbReference type="SUPFAM" id="SSF56317">
    <property type="entry name" value="Carbon-nitrogen hydrolase"/>
    <property type="match status" value="1"/>
</dbReference>
<comment type="pathway">
    <text evidence="9">Protein modification; lipoprotein biosynthesis (N-acyl transfer).</text>
</comment>